<evidence type="ECO:0000313" key="1">
    <source>
        <dbReference type="EMBL" id="MDU0372794.1"/>
    </source>
</evidence>
<organism evidence="1 2">
    <name type="scientific">Hymenobacter endophyticus</name>
    <dbReference type="NCBI Taxonomy" id="3076335"/>
    <lineage>
        <taxon>Bacteria</taxon>
        <taxon>Pseudomonadati</taxon>
        <taxon>Bacteroidota</taxon>
        <taxon>Cytophagia</taxon>
        <taxon>Cytophagales</taxon>
        <taxon>Hymenobacteraceae</taxon>
        <taxon>Hymenobacter</taxon>
    </lineage>
</organism>
<name>A0ABU3TN63_9BACT</name>
<sequence>MTQRLLSSPDATVYCQLTYDPASQWLRTVWRGFVGPDQAQQGGIVSLEMLNEFHCPYLLNDNSQLDGPWFDSVHWLTHEWGPAAARAGLRYVAHVTQAHKFATSFTATPVHMLFSAFEIQLFDNAPEAIEWLSSCQE</sequence>
<keyword evidence="2" id="KW-1185">Reference proteome</keyword>
<evidence type="ECO:0000313" key="2">
    <source>
        <dbReference type="Proteomes" id="UP001250698"/>
    </source>
</evidence>
<accession>A0ABU3TN63</accession>
<dbReference type="EMBL" id="JAWDJT010000019">
    <property type="protein sequence ID" value="MDU0372794.1"/>
    <property type="molecule type" value="Genomic_DNA"/>
</dbReference>
<dbReference type="Proteomes" id="UP001250698">
    <property type="component" value="Unassembled WGS sequence"/>
</dbReference>
<dbReference type="RefSeq" id="WP_316000151.1">
    <property type="nucleotide sequence ID" value="NZ_JAWDJT010000019.1"/>
</dbReference>
<gene>
    <name evidence="1" type="ORF">ROI90_20475</name>
</gene>
<proteinExistence type="predicted"/>
<evidence type="ECO:0008006" key="3">
    <source>
        <dbReference type="Google" id="ProtNLM"/>
    </source>
</evidence>
<protein>
    <recommendedName>
        <fullName evidence="3">STAS/SEC14 domain-containing protein</fullName>
    </recommendedName>
</protein>
<comment type="caution">
    <text evidence="1">The sequence shown here is derived from an EMBL/GenBank/DDBJ whole genome shotgun (WGS) entry which is preliminary data.</text>
</comment>
<reference evidence="1 2" key="1">
    <citation type="submission" date="2023-10" db="EMBL/GenBank/DDBJ databases">
        <title>Hymenobacter endophyticus sp. nov., an isolate from the leaf tissues of wheat.</title>
        <authorList>
            <person name="Dai Y."/>
        </authorList>
    </citation>
    <scope>NUCLEOTIDE SEQUENCE [LARGE SCALE GENOMIC DNA]</scope>
    <source>
        <strain evidence="1 2">ZK17L-C2</strain>
    </source>
</reference>